<comment type="caution">
    <text evidence="1">The sequence shown here is derived from an EMBL/GenBank/DDBJ whole genome shotgun (WGS) entry which is preliminary data.</text>
</comment>
<accession>A0A0R2ER25</accession>
<dbReference type="RefSeq" id="WP_054734207.1">
    <property type="nucleotide sequence ID" value="NZ_AYZM01000171.1"/>
</dbReference>
<evidence type="ECO:0008006" key="3">
    <source>
        <dbReference type="Google" id="ProtNLM"/>
    </source>
</evidence>
<protein>
    <recommendedName>
        <fullName evidence="3">Helix-turn-helix domain-containing protein</fullName>
    </recommendedName>
</protein>
<dbReference type="PATRIC" id="fig|1423804.4.peg.2730"/>
<dbReference type="EMBL" id="AYZM01000171">
    <property type="protein sequence ID" value="KRN17798.1"/>
    <property type="molecule type" value="Genomic_DNA"/>
</dbReference>
<dbReference type="STRING" id="1423804.FD14_GL002522"/>
<dbReference type="AlphaFoldDB" id="A0A0R2ER25"/>
<name>A0A0R2ER25_9LACO</name>
<evidence type="ECO:0000313" key="1">
    <source>
        <dbReference type="EMBL" id="KRN17798.1"/>
    </source>
</evidence>
<evidence type="ECO:0000313" key="2">
    <source>
        <dbReference type="Proteomes" id="UP000051442"/>
    </source>
</evidence>
<keyword evidence="2" id="KW-1185">Reference proteome</keyword>
<dbReference type="OrthoDB" id="2297934at2"/>
<reference evidence="1 2" key="1">
    <citation type="journal article" date="2015" name="Genome Announc.">
        <title>Expanding the biotechnology potential of lactobacilli through comparative genomics of 213 strains and associated genera.</title>
        <authorList>
            <person name="Sun Z."/>
            <person name="Harris H.M."/>
            <person name="McCann A."/>
            <person name="Guo C."/>
            <person name="Argimon S."/>
            <person name="Zhang W."/>
            <person name="Yang X."/>
            <person name="Jeffery I.B."/>
            <person name="Cooney J.C."/>
            <person name="Kagawa T.F."/>
            <person name="Liu W."/>
            <person name="Song Y."/>
            <person name="Salvetti E."/>
            <person name="Wrobel A."/>
            <person name="Rasinkangas P."/>
            <person name="Parkhill J."/>
            <person name="Rea M.C."/>
            <person name="O'Sullivan O."/>
            <person name="Ritari J."/>
            <person name="Douillard F.P."/>
            <person name="Paul Ross R."/>
            <person name="Yang R."/>
            <person name="Briner A.E."/>
            <person name="Felis G.E."/>
            <person name="de Vos W.M."/>
            <person name="Barrangou R."/>
            <person name="Klaenhammer T.R."/>
            <person name="Caufield P.W."/>
            <person name="Cui Y."/>
            <person name="Zhang H."/>
            <person name="O'Toole P.W."/>
        </authorList>
    </citation>
    <scope>NUCLEOTIDE SEQUENCE [LARGE SCALE GENOMIC DNA]</scope>
    <source>
        <strain evidence="1 2">DSM 23365</strain>
    </source>
</reference>
<sequence length="85" mass="9840">MSFEAELHDLFQQAYLKGVEDGKQITTIDDRLLNREEMAAEVLAVSPDTADKVLLQKDFPHIMVGSRKKYSRPAVREWIKNHQEI</sequence>
<gene>
    <name evidence="1" type="ORF">FD14_GL002522</name>
</gene>
<dbReference type="Proteomes" id="UP000051442">
    <property type="component" value="Unassembled WGS sequence"/>
</dbReference>
<organism evidence="1 2">
    <name type="scientific">Secundilactobacillus similis DSM 23365 = JCM 2765</name>
    <dbReference type="NCBI Taxonomy" id="1423804"/>
    <lineage>
        <taxon>Bacteria</taxon>
        <taxon>Bacillati</taxon>
        <taxon>Bacillota</taxon>
        <taxon>Bacilli</taxon>
        <taxon>Lactobacillales</taxon>
        <taxon>Lactobacillaceae</taxon>
        <taxon>Secundilactobacillus</taxon>
    </lineage>
</organism>
<proteinExistence type="predicted"/>